<dbReference type="GO" id="GO:0007492">
    <property type="term" value="P:endoderm development"/>
    <property type="evidence" value="ECO:0007669"/>
    <property type="project" value="EnsemblMetazoa"/>
</dbReference>
<dbReference type="GO" id="GO:0007497">
    <property type="term" value="P:posterior midgut development"/>
    <property type="evidence" value="ECO:0007669"/>
    <property type="project" value="EnsemblMetazoa"/>
</dbReference>
<dbReference type="GO" id="GO:0045944">
    <property type="term" value="P:positive regulation of transcription by RNA polymerase II"/>
    <property type="evidence" value="ECO:0007669"/>
    <property type="project" value="EnsemblMetazoa"/>
</dbReference>
<evidence type="ECO:0000313" key="3">
    <source>
        <dbReference type="Proteomes" id="UP000008744"/>
    </source>
</evidence>
<dbReference type="eggNOG" id="ENOG502TB94">
    <property type="taxonomic scope" value="Eukaryota"/>
</dbReference>
<dbReference type="HOGENOM" id="CLU_977501_0_0_1"/>
<dbReference type="GO" id="GO:0007538">
    <property type="term" value="P:primary sex determination"/>
    <property type="evidence" value="ECO:0007669"/>
    <property type="project" value="EnsemblMetazoa"/>
</dbReference>
<accession>B4GXJ6</accession>
<dbReference type="STRING" id="7234.B4GXJ6"/>
<evidence type="ECO:0000313" key="2">
    <source>
        <dbReference type="EMBL" id="EDW27473.1"/>
    </source>
</evidence>
<keyword evidence="3" id="KW-1185">Reference proteome</keyword>
<gene>
    <name evidence="2" type="primary">Dper\GL20294</name>
    <name evidence="2" type="ORF">Dper_GL20294</name>
</gene>
<feature type="compositionally biased region" description="Basic and acidic residues" evidence="1">
    <location>
        <begin position="198"/>
        <end position="211"/>
    </location>
</feature>
<feature type="compositionally biased region" description="Polar residues" evidence="1">
    <location>
        <begin position="162"/>
        <end position="174"/>
    </location>
</feature>
<dbReference type="GO" id="GO:0007496">
    <property type="term" value="P:anterior midgut development"/>
    <property type="evidence" value="ECO:0007669"/>
    <property type="project" value="EnsemblMetazoa"/>
</dbReference>
<protein>
    <submittedName>
        <fullName evidence="2">GL20294</fullName>
    </submittedName>
</protein>
<dbReference type="Proteomes" id="UP000008744">
    <property type="component" value="Unassembled WGS sequence"/>
</dbReference>
<dbReference type="OrthoDB" id="7935458at2759"/>
<dbReference type="PhylomeDB" id="B4GXJ6"/>
<organism evidence="3">
    <name type="scientific">Drosophila persimilis</name>
    <name type="common">Fruit fly</name>
    <dbReference type="NCBI Taxonomy" id="7234"/>
    <lineage>
        <taxon>Eukaryota</taxon>
        <taxon>Metazoa</taxon>
        <taxon>Ecdysozoa</taxon>
        <taxon>Arthropoda</taxon>
        <taxon>Hexapoda</taxon>
        <taxon>Insecta</taxon>
        <taxon>Pterygota</taxon>
        <taxon>Neoptera</taxon>
        <taxon>Endopterygota</taxon>
        <taxon>Diptera</taxon>
        <taxon>Brachycera</taxon>
        <taxon>Muscomorpha</taxon>
        <taxon>Ephydroidea</taxon>
        <taxon>Drosophilidae</taxon>
        <taxon>Drosophila</taxon>
        <taxon>Sophophora</taxon>
    </lineage>
</organism>
<reference evidence="2 3" key="1">
    <citation type="journal article" date="2007" name="Nature">
        <title>Evolution of genes and genomes on the Drosophila phylogeny.</title>
        <authorList>
            <consortium name="Drosophila 12 Genomes Consortium"/>
            <person name="Clark A.G."/>
            <person name="Eisen M.B."/>
            <person name="Smith D.R."/>
            <person name="Bergman C.M."/>
            <person name="Oliver B."/>
            <person name="Markow T.A."/>
            <person name="Kaufman T.C."/>
            <person name="Kellis M."/>
            <person name="Gelbart W."/>
            <person name="Iyer V.N."/>
            <person name="Pollard D.A."/>
            <person name="Sackton T.B."/>
            <person name="Larracuente A.M."/>
            <person name="Singh N.D."/>
            <person name="Abad J.P."/>
            <person name="Abt D.N."/>
            <person name="Adryan B."/>
            <person name="Aguade M."/>
            <person name="Akashi H."/>
            <person name="Anderson W.W."/>
            <person name="Aquadro C.F."/>
            <person name="Ardell D.H."/>
            <person name="Arguello R."/>
            <person name="Artieri C.G."/>
            <person name="Barbash D.A."/>
            <person name="Barker D."/>
            <person name="Barsanti P."/>
            <person name="Batterham P."/>
            <person name="Batzoglou S."/>
            <person name="Begun D."/>
            <person name="Bhutkar A."/>
            <person name="Blanco E."/>
            <person name="Bosak S.A."/>
            <person name="Bradley R.K."/>
            <person name="Brand A.D."/>
            <person name="Brent M.R."/>
            <person name="Brooks A.N."/>
            <person name="Brown R.H."/>
            <person name="Butlin R.K."/>
            <person name="Caggese C."/>
            <person name="Calvi B.R."/>
            <person name="Bernardo de Carvalho A."/>
            <person name="Caspi A."/>
            <person name="Castrezana S."/>
            <person name="Celniker S.E."/>
            <person name="Chang J.L."/>
            <person name="Chapple C."/>
            <person name="Chatterji S."/>
            <person name="Chinwalla A."/>
            <person name="Civetta A."/>
            <person name="Clifton S.W."/>
            <person name="Comeron J.M."/>
            <person name="Costello J.C."/>
            <person name="Coyne J.A."/>
            <person name="Daub J."/>
            <person name="David R.G."/>
            <person name="Delcher A.L."/>
            <person name="Delehaunty K."/>
            <person name="Do C.B."/>
            <person name="Ebling H."/>
            <person name="Edwards K."/>
            <person name="Eickbush T."/>
            <person name="Evans J.D."/>
            <person name="Filipski A."/>
            <person name="Findeiss S."/>
            <person name="Freyhult E."/>
            <person name="Fulton L."/>
            <person name="Fulton R."/>
            <person name="Garcia A.C."/>
            <person name="Gardiner A."/>
            <person name="Garfield D.A."/>
            <person name="Garvin B.E."/>
            <person name="Gibson G."/>
            <person name="Gilbert D."/>
            <person name="Gnerre S."/>
            <person name="Godfrey J."/>
            <person name="Good R."/>
            <person name="Gotea V."/>
            <person name="Gravely B."/>
            <person name="Greenberg A.J."/>
            <person name="Griffiths-Jones S."/>
            <person name="Gross S."/>
            <person name="Guigo R."/>
            <person name="Gustafson E.A."/>
            <person name="Haerty W."/>
            <person name="Hahn M.W."/>
            <person name="Halligan D.L."/>
            <person name="Halpern A.L."/>
            <person name="Halter G.M."/>
            <person name="Han M.V."/>
            <person name="Heger A."/>
            <person name="Hillier L."/>
            <person name="Hinrichs A.S."/>
            <person name="Holmes I."/>
            <person name="Hoskins R.A."/>
            <person name="Hubisz M.J."/>
            <person name="Hultmark D."/>
            <person name="Huntley M.A."/>
            <person name="Jaffe D.B."/>
            <person name="Jagadeeshan S."/>
            <person name="Jeck W.R."/>
            <person name="Johnson J."/>
            <person name="Jones C.D."/>
            <person name="Jordan W.C."/>
            <person name="Karpen G.H."/>
            <person name="Kataoka E."/>
            <person name="Keightley P.D."/>
            <person name="Kheradpour P."/>
            <person name="Kirkness E.F."/>
            <person name="Koerich L.B."/>
            <person name="Kristiansen K."/>
            <person name="Kudrna D."/>
            <person name="Kulathinal R.J."/>
            <person name="Kumar S."/>
            <person name="Kwok R."/>
            <person name="Lander E."/>
            <person name="Langley C.H."/>
            <person name="Lapoint R."/>
            <person name="Lazzaro B.P."/>
            <person name="Lee S.J."/>
            <person name="Levesque L."/>
            <person name="Li R."/>
            <person name="Lin C.F."/>
            <person name="Lin M.F."/>
            <person name="Lindblad-Toh K."/>
            <person name="Llopart A."/>
            <person name="Long M."/>
            <person name="Low L."/>
            <person name="Lozovsky E."/>
            <person name="Lu J."/>
            <person name="Luo M."/>
            <person name="Machado C.A."/>
            <person name="Makalowski W."/>
            <person name="Marzo M."/>
            <person name="Matsuda M."/>
            <person name="Matzkin L."/>
            <person name="McAllister B."/>
            <person name="McBride C.S."/>
            <person name="McKernan B."/>
            <person name="McKernan K."/>
            <person name="Mendez-Lago M."/>
            <person name="Minx P."/>
            <person name="Mollenhauer M.U."/>
            <person name="Montooth K."/>
            <person name="Mount S.M."/>
            <person name="Mu X."/>
            <person name="Myers E."/>
            <person name="Negre B."/>
            <person name="Newfeld S."/>
            <person name="Nielsen R."/>
            <person name="Noor M.A."/>
            <person name="O'Grady P."/>
            <person name="Pachter L."/>
            <person name="Papaceit M."/>
            <person name="Parisi M.J."/>
            <person name="Parisi M."/>
            <person name="Parts L."/>
            <person name="Pedersen J.S."/>
            <person name="Pesole G."/>
            <person name="Phillippy A.M."/>
            <person name="Ponting C.P."/>
            <person name="Pop M."/>
            <person name="Porcelli D."/>
            <person name="Powell J.R."/>
            <person name="Prohaska S."/>
            <person name="Pruitt K."/>
            <person name="Puig M."/>
            <person name="Quesneville H."/>
            <person name="Ram K.R."/>
            <person name="Rand D."/>
            <person name="Rasmussen M.D."/>
            <person name="Reed L.K."/>
            <person name="Reenan R."/>
            <person name="Reily A."/>
            <person name="Remington K.A."/>
            <person name="Rieger T.T."/>
            <person name="Ritchie M.G."/>
            <person name="Robin C."/>
            <person name="Rogers Y.H."/>
            <person name="Rohde C."/>
            <person name="Rozas J."/>
            <person name="Rubenfield M.J."/>
            <person name="Ruiz A."/>
            <person name="Russo S."/>
            <person name="Salzberg S.L."/>
            <person name="Sanchez-Gracia A."/>
            <person name="Saranga D.J."/>
            <person name="Sato H."/>
            <person name="Schaeffer S.W."/>
            <person name="Schatz M.C."/>
            <person name="Schlenke T."/>
            <person name="Schwartz R."/>
            <person name="Segarra C."/>
            <person name="Singh R.S."/>
            <person name="Sirot L."/>
            <person name="Sirota M."/>
            <person name="Sisneros N.B."/>
            <person name="Smith C.D."/>
            <person name="Smith T.F."/>
            <person name="Spieth J."/>
            <person name="Stage D.E."/>
            <person name="Stark A."/>
            <person name="Stephan W."/>
            <person name="Strausberg R.L."/>
            <person name="Strempel S."/>
            <person name="Sturgill D."/>
            <person name="Sutton G."/>
            <person name="Sutton G.G."/>
            <person name="Tao W."/>
            <person name="Teichmann S."/>
            <person name="Tobari Y.N."/>
            <person name="Tomimura Y."/>
            <person name="Tsolas J.M."/>
            <person name="Valente V.L."/>
            <person name="Venter E."/>
            <person name="Venter J.C."/>
            <person name="Vicario S."/>
            <person name="Vieira F.G."/>
            <person name="Vilella A.J."/>
            <person name="Villasante A."/>
            <person name="Walenz B."/>
            <person name="Wang J."/>
            <person name="Wasserman M."/>
            <person name="Watts T."/>
            <person name="Wilson D."/>
            <person name="Wilson R.K."/>
            <person name="Wing R.A."/>
            <person name="Wolfner M.F."/>
            <person name="Wong A."/>
            <person name="Wong G.K."/>
            <person name="Wu C.I."/>
            <person name="Wu G."/>
            <person name="Yamamoto D."/>
            <person name="Yang H.P."/>
            <person name="Yang S.P."/>
            <person name="Yorke J.A."/>
            <person name="Yoshida K."/>
            <person name="Zdobnov E."/>
            <person name="Zhang P."/>
            <person name="Zhang Y."/>
            <person name="Zimin A.V."/>
            <person name="Baldwin J."/>
            <person name="Abdouelleil A."/>
            <person name="Abdulkadir J."/>
            <person name="Abebe A."/>
            <person name="Abera B."/>
            <person name="Abreu J."/>
            <person name="Acer S.C."/>
            <person name="Aftuck L."/>
            <person name="Alexander A."/>
            <person name="An P."/>
            <person name="Anderson E."/>
            <person name="Anderson S."/>
            <person name="Arachi H."/>
            <person name="Azer M."/>
            <person name="Bachantsang P."/>
            <person name="Barry A."/>
            <person name="Bayul T."/>
            <person name="Berlin A."/>
            <person name="Bessette D."/>
            <person name="Bloom T."/>
            <person name="Blye J."/>
            <person name="Boguslavskiy L."/>
            <person name="Bonnet C."/>
            <person name="Boukhgalter B."/>
            <person name="Bourzgui I."/>
            <person name="Brown A."/>
            <person name="Cahill P."/>
            <person name="Channer S."/>
            <person name="Cheshatsang Y."/>
            <person name="Chuda L."/>
            <person name="Citroen M."/>
            <person name="Collymore A."/>
            <person name="Cooke P."/>
            <person name="Costello M."/>
            <person name="D'Aco K."/>
            <person name="Daza R."/>
            <person name="De Haan G."/>
            <person name="DeGray S."/>
            <person name="DeMaso C."/>
            <person name="Dhargay N."/>
            <person name="Dooley K."/>
            <person name="Dooley E."/>
            <person name="Doricent M."/>
            <person name="Dorje P."/>
            <person name="Dorjee K."/>
            <person name="Dupes A."/>
            <person name="Elong R."/>
            <person name="Falk J."/>
            <person name="Farina A."/>
            <person name="Faro S."/>
            <person name="Ferguson D."/>
            <person name="Fisher S."/>
            <person name="Foley C.D."/>
            <person name="Franke A."/>
            <person name="Friedrich D."/>
            <person name="Gadbois L."/>
            <person name="Gearin G."/>
            <person name="Gearin C.R."/>
            <person name="Giannoukos G."/>
            <person name="Goode T."/>
            <person name="Graham J."/>
            <person name="Grandbois E."/>
            <person name="Grewal S."/>
            <person name="Gyaltsen K."/>
            <person name="Hafez N."/>
            <person name="Hagos B."/>
            <person name="Hall J."/>
            <person name="Henson C."/>
            <person name="Hollinger A."/>
            <person name="Honan T."/>
            <person name="Huard M.D."/>
            <person name="Hughes L."/>
            <person name="Hurhula B."/>
            <person name="Husby M.E."/>
            <person name="Kamat A."/>
            <person name="Kanga B."/>
            <person name="Kashin S."/>
            <person name="Khazanovich D."/>
            <person name="Kisner P."/>
            <person name="Lance K."/>
            <person name="Lara M."/>
            <person name="Lee W."/>
            <person name="Lennon N."/>
            <person name="Letendre F."/>
            <person name="LeVine R."/>
            <person name="Lipovsky A."/>
            <person name="Liu X."/>
            <person name="Liu J."/>
            <person name="Liu S."/>
            <person name="Lokyitsang T."/>
            <person name="Lokyitsang Y."/>
            <person name="Lubonja R."/>
            <person name="Lui A."/>
            <person name="MacDonald P."/>
            <person name="Magnisalis V."/>
            <person name="Maru K."/>
            <person name="Matthews C."/>
            <person name="McCusker W."/>
            <person name="McDonough S."/>
            <person name="Mehta T."/>
            <person name="Meldrim J."/>
            <person name="Meneus L."/>
            <person name="Mihai O."/>
            <person name="Mihalev A."/>
            <person name="Mihova T."/>
            <person name="Mittelman R."/>
            <person name="Mlenga V."/>
            <person name="Montmayeur A."/>
            <person name="Mulrain L."/>
            <person name="Navidi A."/>
            <person name="Naylor J."/>
            <person name="Negash T."/>
            <person name="Nguyen T."/>
            <person name="Nguyen N."/>
            <person name="Nicol R."/>
            <person name="Norbu C."/>
            <person name="Norbu N."/>
            <person name="Novod N."/>
            <person name="O'Neill B."/>
            <person name="Osman S."/>
            <person name="Markiewicz E."/>
            <person name="Oyono O.L."/>
            <person name="Patti C."/>
            <person name="Phunkhang P."/>
            <person name="Pierre F."/>
            <person name="Priest M."/>
            <person name="Raghuraman S."/>
            <person name="Rege F."/>
            <person name="Reyes R."/>
            <person name="Rise C."/>
            <person name="Rogov P."/>
            <person name="Ross K."/>
            <person name="Ryan E."/>
            <person name="Settipalli S."/>
            <person name="Shea T."/>
            <person name="Sherpa N."/>
            <person name="Shi L."/>
            <person name="Shih D."/>
            <person name="Sparrow T."/>
            <person name="Spaulding J."/>
            <person name="Stalker J."/>
            <person name="Stange-Thomann N."/>
            <person name="Stavropoulos S."/>
            <person name="Stone C."/>
            <person name="Strader C."/>
            <person name="Tesfaye S."/>
            <person name="Thomson T."/>
            <person name="Thoulutsang Y."/>
            <person name="Thoulutsang D."/>
            <person name="Topham K."/>
            <person name="Topping I."/>
            <person name="Tsamla T."/>
            <person name="Vassiliev H."/>
            <person name="Vo A."/>
            <person name="Wangchuk T."/>
            <person name="Wangdi T."/>
            <person name="Weiand M."/>
            <person name="Wilkinson J."/>
            <person name="Wilson A."/>
            <person name="Yadav S."/>
            <person name="Young G."/>
            <person name="Yu Q."/>
            <person name="Zembek L."/>
            <person name="Zhong D."/>
            <person name="Zimmer A."/>
            <person name="Zwirko Z."/>
            <person name="Jaffe D.B."/>
            <person name="Alvarez P."/>
            <person name="Brockman W."/>
            <person name="Butler J."/>
            <person name="Chin C."/>
            <person name="Gnerre S."/>
            <person name="Grabherr M."/>
            <person name="Kleber M."/>
            <person name="Mauceli E."/>
            <person name="MacCallum I."/>
        </authorList>
    </citation>
    <scope>NUCLEOTIDE SEQUENCE [LARGE SCALE GENOMIC DNA]</scope>
    <source>
        <strain evidence="3">MSH-3 / Tucson 14011-0111.49</strain>
    </source>
</reference>
<dbReference type="EMBL" id="CH479196">
    <property type="protein sequence ID" value="EDW27473.1"/>
    <property type="molecule type" value="Genomic_DNA"/>
</dbReference>
<proteinExistence type="predicted"/>
<evidence type="ECO:0000256" key="1">
    <source>
        <dbReference type="SAM" id="MobiDB-lite"/>
    </source>
</evidence>
<sequence length="285" mass="31765">MNSYTKDNVSNIQNVELMAQLLAESSTPLCYEAILDKIEKLNGCPLSNKDRRETMATLEAGQRLGYLQLQGEHYIVKSLTPLSDRSSQARGRPISPGPLIVSATGLHPQSRPATQQPEHIDELVALELQHLKTHYADEEQRYVDQMLLANPIVVERRAQPRPETTASGAPSPTEASRTVPAPTPSPRATSAAAPMASSRHDTQRQRAESCRKSRYNNKIKKAKLRFRHKFVSSQLTESAGVLDHMREVIAHAEAELLARGFNMGALERMRRNFGVDRCMTTAMDQ</sequence>
<feature type="region of interest" description="Disordered" evidence="1">
    <location>
        <begin position="155"/>
        <end position="211"/>
    </location>
</feature>
<dbReference type="AlphaFoldDB" id="B4GXJ6"/>
<feature type="compositionally biased region" description="Low complexity" evidence="1">
    <location>
        <begin position="175"/>
        <end position="197"/>
    </location>
</feature>
<name>B4GXJ6_DROPE</name>